<dbReference type="PROSITE" id="PS50994">
    <property type="entry name" value="INTEGRASE"/>
    <property type="match status" value="1"/>
</dbReference>
<dbReference type="AlphaFoldDB" id="A0A699IZW9"/>
<name>A0A699IZW9_TANCI</name>
<protein>
    <recommendedName>
        <fullName evidence="1">Integrase catalytic domain-containing protein</fullName>
    </recommendedName>
</protein>
<organism evidence="2">
    <name type="scientific">Tanacetum cinerariifolium</name>
    <name type="common">Dalmatian daisy</name>
    <name type="synonym">Chrysanthemum cinerariifolium</name>
    <dbReference type="NCBI Taxonomy" id="118510"/>
    <lineage>
        <taxon>Eukaryota</taxon>
        <taxon>Viridiplantae</taxon>
        <taxon>Streptophyta</taxon>
        <taxon>Embryophyta</taxon>
        <taxon>Tracheophyta</taxon>
        <taxon>Spermatophyta</taxon>
        <taxon>Magnoliopsida</taxon>
        <taxon>eudicotyledons</taxon>
        <taxon>Gunneridae</taxon>
        <taxon>Pentapetalae</taxon>
        <taxon>asterids</taxon>
        <taxon>campanulids</taxon>
        <taxon>Asterales</taxon>
        <taxon>Asteraceae</taxon>
        <taxon>Asteroideae</taxon>
        <taxon>Anthemideae</taxon>
        <taxon>Anthemidinae</taxon>
        <taxon>Tanacetum</taxon>
    </lineage>
</organism>
<dbReference type="InterPro" id="IPR036397">
    <property type="entry name" value="RNaseH_sf"/>
</dbReference>
<dbReference type="InterPro" id="IPR025724">
    <property type="entry name" value="GAG-pre-integrase_dom"/>
</dbReference>
<dbReference type="InterPro" id="IPR001584">
    <property type="entry name" value="Integrase_cat-core"/>
</dbReference>
<dbReference type="InterPro" id="IPR039537">
    <property type="entry name" value="Retrotran_Ty1/copia-like"/>
</dbReference>
<evidence type="ECO:0000313" key="2">
    <source>
        <dbReference type="EMBL" id="GFA00235.1"/>
    </source>
</evidence>
<proteinExistence type="predicted"/>
<accession>A0A699IZW9</accession>
<dbReference type="GO" id="GO:0015074">
    <property type="term" value="P:DNA integration"/>
    <property type="evidence" value="ECO:0007669"/>
    <property type="project" value="InterPro"/>
</dbReference>
<dbReference type="SUPFAM" id="SSF53098">
    <property type="entry name" value="Ribonuclease H-like"/>
    <property type="match status" value="1"/>
</dbReference>
<dbReference type="InterPro" id="IPR012337">
    <property type="entry name" value="RNaseH-like_sf"/>
</dbReference>
<gene>
    <name evidence="2" type="ORF">Tci_572207</name>
</gene>
<dbReference type="PANTHER" id="PTHR42648">
    <property type="entry name" value="TRANSPOSASE, PUTATIVE-RELATED"/>
    <property type="match status" value="1"/>
</dbReference>
<dbReference type="PANTHER" id="PTHR42648:SF32">
    <property type="entry name" value="RIBONUCLEASE H-LIKE DOMAIN, GAG-PRE-INTEGRASE DOMAIN PROTEIN-RELATED"/>
    <property type="match status" value="1"/>
</dbReference>
<feature type="domain" description="Integrase catalytic" evidence="1">
    <location>
        <begin position="64"/>
        <end position="241"/>
    </location>
</feature>
<dbReference type="GO" id="GO:0003676">
    <property type="term" value="F:nucleic acid binding"/>
    <property type="evidence" value="ECO:0007669"/>
    <property type="project" value="InterPro"/>
</dbReference>
<reference evidence="2" key="1">
    <citation type="journal article" date="2019" name="Sci. Rep.">
        <title>Draft genome of Tanacetum cinerariifolium, the natural source of mosquito coil.</title>
        <authorList>
            <person name="Yamashiro T."/>
            <person name="Shiraishi A."/>
            <person name="Satake H."/>
            <person name="Nakayama K."/>
        </authorList>
    </citation>
    <scope>NUCLEOTIDE SEQUENCE</scope>
</reference>
<sequence>GNPQQDLRDKGVINSGCSRYMIGNKSYLTEYEEIDGGFLAFGGNSKGGKITGKDFKLSDESHVLLKVPRKDNMYSVDLKNVVLQGGLTCLFVKATSDESNLWHRRLGHVNFKTINKLVKENLVRGIENLIDLRVKVIRCENETEFKNKVMNQFCEMKGIKREFNVSRTPQQNGVAKRKNKILIEAAKIMLADLKLPTIFWAEAVCENTLNIAGSEPNWLFNIDALTKSMNYKPIVAGNQSNGSVGTKACDNVAKTRVEIVPDKNYILIPLWTQDLPFSSSSKDSSGLGYHHHHSP</sequence>
<dbReference type="Pfam" id="PF13976">
    <property type="entry name" value="gag_pre-integrs"/>
    <property type="match status" value="1"/>
</dbReference>
<feature type="non-terminal residue" evidence="2">
    <location>
        <position position="1"/>
    </location>
</feature>
<dbReference type="Gene3D" id="3.30.420.10">
    <property type="entry name" value="Ribonuclease H-like superfamily/Ribonuclease H"/>
    <property type="match status" value="1"/>
</dbReference>
<evidence type="ECO:0000259" key="1">
    <source>
        <dbReference type="PROSITE" id="PS50994"/>
    </source>
</evidence>
<comment type="caution">
    <text evidence="2">The sequence shown here is derived from an EMBL/GenBank/DDBJ whole genome shotgun (WGS) entry which is preliminary data.</text>
</comment>
<dbReference type="EMBL" id="BKCJ010354046">
    <property type="protein sequence ID" value="GFA00235.1"/>
    <property type="molecule type" value="Genomic_DNA"/>
</dbReference>